<gene>
    <name evidence="4" type="ORF">NCTC10894_00781</name>
    <name evidence="3" type="ORF">R77569_02500</name>
    <name evidence="2" type="ORF">R77591_02436</name>
</gene>
<dbReference type="Proteomes" id="UP001190452">
    <property type="component" value="Unassembled WGS sequence"/>
</dbReference>
<reference evidence="2 7" key="2">
    <citation type="submission" date="2023-07" db="EMBL/GenBank/DDBJ databases">
        <authorList>
            <person name="Peeters C."/>
        </authorList>
    </citation>
    <scope>NUCLEOTIDE SEQUENCE</scope>
    <source>
        <strain evidence="3 7">R-77569</strain>
        <strain evidence="2">R-77591</strain>
    </source>
</reference>
<organism evidence="2 6">
    <name type="scientific">Ralstonia mannitolilytica</name>
    <dbReference type="NCBI Taxonomy" id="105219"/>
    <lineage>
        <taxon>Bacteria</taxon>
        <taxon>Pseudomonadati</taxon>
        <taxon>Pseudomonadota</taxon>
        <taxon>Betaproteobacteria</taxon>
        <taxon>Burkholderiales</taxon>
        <taxon>Burkholderiaceae</taxon>
        <taxon>Ralstonia</taxon>
    </lineage>
</organism>
<dbReference type="GeneID" id="34790829"/>
<evidence type="ECO:0000313" key="4">
    <source>
        <dbReference type="EMBL" id="SUD96443.1"/>
    </source>
</evidence>
<dbReference type="RefSeq" id="WP_045785812.1">
    <property type="nucleotide sequence ID" value="NZ_BAAAEC010000008.1"/>
</dbReference>
<evidence type="ECO:0000313" key="7">
    <source>
        <dbReference type="Proteomes" id="UP001190452"/>
    </source>
</evidence>
<proteinExistence type="inferred from homology"/>
<dbReference type="EMBL" id="CATVXE010000009">
    <property type="protein sequence ID" value="CAJ0684109.1"/>
    <property type="molecule type" value="Genomic_DNA"/>
</dbReference>
<dbReference type="KEGG" id="rmn:TK49_05545"/>
<protein>
    <submittedName>
        <fullName evidence="4">Polymer-forming cytoskeletal</fullName>
    </submittedName>
</protein>
<accession>A0A0D5ANH6</accession>
<dbReference type="EMBL" id="UGVE01000001">
    <property type="protein sequence ID" value="SUD96443.1"/>
    <property type="molecule type" value="Genomic_DNA"/>
</dbReference>
<evidence type="ECO:0000313" key="5">
    <source>
        <dbReference type="Proteomes" id="UP000255008"/>
    </source>
</evidence>
<dbReference type="Pfam" id="PF04519">
    <property type="entry name" value="Bactofilin"/>
    <property type="match status" value="1"/>
</dbReference>
<dbReference type="PANTHER" id="PTHR35024">
    <property type="entry name" value="HYPOTHETICAL CYTOSOLIC PROTEIN"/>
    <property type="match status" value="1"/>
</dbReference>
<evidence type="ECO:0000313" key="6">
    <source>
        <dbReference type="Proteomes" id="UP001190002"/>
    </source>
</evidence>
<dbReference type="EMBL" id="CAUDKV010000009">
    <property type="protein sequence ID" value="CAJ0873162.1"/>
    <property type="molecule type" value="Genomic_DNA"/>
</dbReference>
<dbReference type="AlphaFoldDB" id="A0A0D5ANH6"/>
<evidence type="ECO:0000313" key="2">
    <source>
        <dbReference type="EMBL" id="CAJ0684109.1"/>
    </source>
</evidence>
<dbReference type="PANTHER" id="PTHR35024:SF4">
    <property type="entry name" value="POLYMER-FORMING CYTOSKELETAL PROTEIN"/>
    <property type="match status" value="1"/>
</dbReference>
<keyword evidence="7" id="KW-1185">Reference proteome</keyword>
<dbReference type="InterPro" id="IPR007607">
    <property type="entry name" value="BacA/B"/>
</dbReference>
<dbReference type="Proteomes" id="UP000255008">
    <property type="component" value="Unassembled WGS sequence"/>
</dbReference>
<dbReference type="Proteomes" id="UP001190002">
    <property type="component" value="Unassembled WGS sequence"/>
</dbReference>
<reference evidence="4 5" key="1">
    <citation type="submission" date="2018-06" db="EMBL/GenBank/DDBJ databases">
        <authorList>
            <consortium name="Pathogen Informatics"/>
            <person name="Doyle S."/>
        </authorList>
    </citation>
    <scope>NUCLEOTIDE SEQUENCE [LARGE SCALE GENOMIC DNA]</scope>
    <source>
        <strain evidence="4 5">NCTC10894</strain>
    </source>
</reference>
<comment type="caution">
    <text evidence="2">The sequence shown here is derived from an EMBL/GenBank/DDBJ whole genome shotgun (WGS) entry which is preliminary data.</text>
</comment>
<comment type="similarity">
    <text evidence="1">Belongs to the bactofilin family.</text>
</comment>
<name>A0A0D5ANH6_9RALS</name>
<evidence type="ECO:0000313" key="3">
    <source>
        <dbReference type="EMBL" id="CAJ0873162.1"/>
    </source>
</evidence>
<evidence type="ECO:0000256" key="1">
    <source>
        <dbReference type="ARBA" id="ARBA00044755"/>
    </source>
</evidence>
<dbReference type="OrthoDB" id="8903691at2"/>
<sequence>MLFGKKKGLAIETLLGARTRLEGDLRFSGGLRIDGEIKGNVYGDPDKPSMLVITDSARVEGEVHVGHLILNGTVVGPVHVAELLELQPKARIEGNVQYAALEMHQGAVVMGTLTHAAPGDVKLLPNLKLASNQD</sequence>